<dbReference type="eggNOG" id="ENOG5033DST">
    <property type="taxonomic scope" value="Bacteria"/>
</dbReference>
<keyword evidence="1" id="KW-0472">Membrane</keyword>
<dbReference type="STRING" id="523794.Lebu_1253"/>
<dbReference type="OrthoDB" id="79609at2"/>
<dbReference type="HOGENOM" id="CLU_959402_0_0_0"/>
<dbReference type="RefSeq" id="WP_015769483.1">
    <property type="nucleotide sequence ID" value="NC_013192.1"/>
</dbReference>
<sequence length="322" mass="37062">MAEKNEVLKTNENIEMLEKNRNNKNSFSNWDPDRKNLIIKILISIGLVLCIFGIMDKIFEHTIFNFFKNLTMPYLEKTYEESKKMFLTLSLLKGTTDIIEGSTVNVSMIVGMEIEIGDIIQPIYDMINILWKVSLASVVILKLETIYYEIFKVKLATILTFISLITIFPYTIYKNKITEILKKISKYSFFTLLYIYIVLPSAIFVNSTISSYFEKEYKEPAIVELNQDLNRLNKVKDEMLVLDQSKSIFNIPGQIDSAKAKIDNFSKEINTISRDLVENTPVIIGIILLSSIVLPVLIAVLLYMVTKSIIFEKINGKKSEKK</sequence>
<proteinExistence type="predicted"/>
<evidence type="ECO:0000313" key="2">
    <source>
        <dbReference type="EMBL" id="ACV39142.1"/>
    </source>
</evidence>
<dbReference type="EMBL" id="CP001685">
    <property type="protein sequence ID" value="ACV39142.1"/>
    <property type="molecule type" value="Genomic_DNA"/>
</dbReference>
<protein>
    <submittedName>
        <fullName evidence="2">Uncharacterized protein</fullName>
    </submittedName>
</protein>
<keyword evidence="1" id="KW-1133">Transmembrane helix</keyword>
<reference evidence="2 3" key="1">
    <citation type="journal article" date="2009" name="Stand. Genomic Sci.">
        <title>Complete genome sequence of Leptotrichia buccalis type strain (C-1013-b).</title>
        <authorList>
            <person name="Ivanova N."/>
            <person name="Gronow S."/>
            <person name="Lapidus A."/>
            <person name="Copeland A."/>
            <person name="Glavina Del Rio T."/>
            <person name="Nolan M."/>
            <person name="Lucas S."/>
            <person name="Chen F."/>
            <person name="Tice H."/>
            <person name="Cheng J.F."/>
            <person name="Saunders E."/>
            <person name="Bruce D."/>
            <person name="Goodwin L."/>
            <person name="Brettin T."/>
            <person name="Detter J.C."/>
            <person name="Han C."/>
            <person name="Pitluck S."/>
            <person name="Mikhailova N."/>
            <person name="Pati A."/>
            <person name="Mavrommatis K."/>
            <person name="Chen A."/>
            <person name="Palaniappan K."/>
            <person name="Land M."/>
            <person name="Hauser L."/>
            <person name="Chang Y.J."/>
            <person name="Jeffries C.D."/>
            <person name="Chain P."/>
            <person name="Rohde C."/>
            <person name="Goker M."/>
            <person name="Bristow J."/>
            <person name="Eisen J.A."/>
            <person name="Markowitz V."/>
            <person name="Hugenholtz P."/>
            <person name="Kyrpides N.C."/>
            <person name="Klenk H.P."/>
        </authorList>
    </citation>
    <scope>NUCLEOTIDE SEQUENCE [LARGE SCALE GENOMIC DNA]</scope>
    <source>
        <strain evidence="3">ATCC 14201 / DSM 1135 / JCM 12969 / NCTC 10249 / C-1013-b</strain>
    </source>
</reference>
<keyword evidence="3" id="KW-1185">Reference proteome</keyword>
<keyword evidence="1" id="KW-0812">Transmembrane</keyword>
<dbReference type="Proteomes" id="UP000001910">
    <property type="component" value="Chromosome"/>
</dbReference>
<evidence type="ECO:0000313" key="3">
    <source>
        <dbReference type="Proteomes" id="UP000001910"/>
    </source>
</evidence>
<feature type="transmembrane region" description="Helical" evidence="1">
    <location>
        <begin position="37"/>
        <end position="55"/>
    </location>
</feature>
<evidence type="ECO:0000256" key="1">
    <source>
        <dbReference type="SAM" id="Phobius"/>
    </source>
</evidence>
<dbReference type="AlphaFoldDB" id="C7NAG1"/>
<dbReference type="KEGG" id="lba:Lebu_1253"/>
<gene>
    <name evidence="2" type="ordered locus">Lebu_1253</name>
</gene>
<feature type="transmembrane region" description="Helical" evidence="1">
    <location>
        <begin position="282"/>
        <end position="305"/>
    </location>
</feature>
<accession>C7NAG1</accession>
<name>C7NAG1_LEPBD</name>
<organism evidence="2 3">
    <name type="scientific">Leptotrichia buccalis (strain ATCC 14201 / DSM 1135 / JCM 12969 / NCTC 10249 / C-1013-b)</name>
    <dbReference type="NCBI Taxonomy" id="523794"/>
    <lineage>
        <taxon>Bacteria</taxon>
        <taxon>Fusobacteriati</taxon>
        <taxon>Fusobacteriota</taxon>
        <taxon>Fusobacteriia</taxon>
        <taxon>Fusobacteriales</taxon>
        <taxon>Leptotrichiaceae</taxon>
        <taxon>Leptotrichia</taxon>
    </lineage>
</organism>
<feature type="transmembrane region" description="Helical" evidence="1">
    <location>
        <begin position="193"/>
        <end position="213"/>
    </location>
</feature>
<feature type="transmembrane region" description="Helical" evidence="1">
    <location>
        <begin position="154"/>
        <end position="173"/>
    </location>
</feature>